<dbReference type="PATRIC" id="fig|754477.3.peg.2207"/>
<dbReference type="EMBL" id="CP003380">
    <property type="protein sequence ID" value="AFJ03376.1"/>
    <property type="molecule type" value="Genomic_DNA"/>
</dbReference>
<organism evidence="1 2">
    <name type="scientific">Methylophaga frappieri (strain ATCC BAA-2434 / DSM 25690 / JAM7)</name>
    <dbReference type="NCBI Taxonomy" id="754477"/>
    <lineage>
        <taxon>Bacteria</taxon>
        <taxon>Pseudomonadati</taxon>
        <taxon>Pseudomonadota</taxon>
        <taxon>Gammaproteobacteria</taxon>
        <taxon>Thiotrichales</taxon>
        <taxon>Piscirickettsiaceae</taxon>
        <taxon>Methylophaga</taxon>
    </lineage>
</organism>
<dbReference type="Gene3D" id="1.10.3290.10">
    <property type="entry name" value="Fido-like domain"/>
    <property type="match status" value="1"/>
</dbReference>
<dbReference type="KEGG" id="mec:Q7C_2240"/>
<keyword evidence="2" id="KW-1185">Reference proteome</keyword>
<dbReference type="eggNOG" id="COG3177">
    <property type="taxonomic scope" value="Bacteria"/>
</dbReference>
<name>I1YKD3_METFJ</name>
<protein>
    <recommendedName>
        <fullName evidence="3">Fido domain-containing protein</fullName>
    </recommendedName>
</protein>
<dbReference type="STRING" id="754477.Q7C_2240"/>
<evidence type="ECO:0008006" key="3">
    <source>
        <dbReference type="Google" id="ProtNLM"/>
    </source>
</evidence>
<dbReference type="SUPFAM" id="SSF140931">
    <property type="entry name" value="Fic-like"/>
    <property type="match status" value="1"/>
</dbReference>
<accession>I1YKD3</accession>
<gene>
    <name evidence="1" type="ordered locus">Q7C_2240</name>
</gene>
<proteinExistence type="predicted"/>
<evidence type="ECO:0000313" key="2">
    <source>
        <dbReference type="Proteomes" id="UP000009145"/>
    </source>
</evidence>
<reference evidence="1 2" key="1">
    <citation type="journal article" date="2012" name="J. Bacteriol.">
        <title>Complete genome sequences of Methylophaga sp. strain JAM1 and Methylophaga sp. strain JAM7.</title>
        <authorList>
            <person name="Villeneuve C."/>
            <person name="Martineau C."/>
            <person name="Mauffrey F."/>
            <person name="Villemur R."/>
        </authorList>
    </citation>
    <scope>NUCLEOTIDE SEQUENCE [LARGE SCALE GENOMIC DNA]</scope>
    <source>
        <strain evidence="1 2">JAM7</strain>
    </source>
</reference>
<dbReference type="InterPro" id="IPR036597">
    <property type="entry name" value="Fido-like_dom_sf"/>
</dbReference>
<dbReference type="HOGENOM" id="CLU_1194069_0_0_6"/>
<dbReference type="Proteomes" id="UP000009145">
    <property type="component" value="Chromosome"/>
</dbReference>
<evidence type="ECO:0000313" key="1">
    <source>
        <dbReference type="EMBL" id="AFJ03376.1"/>
    </source>
</evidence>
<dbReference type="AlphaFoldDB" id="I1YKD3"/>
<sequence length="215" mass="24607">MNLPAIRLRLQETQKNFDKINATLSVKRTPPSDEVINNLLAGYALLDRYLADDMDLFAYGHSEHLLALNQTVLCHTAAISETERLAQFEATKAHFYSSENNGIGAINDWLSLHRSASVWKRAAGVFTLILSQPQLFLEGNHRTGSLIMSYFLMRAGHAPFVLSFDNAHHFFEPAEFTKKRRKKQFLDDVIHLPKQTRKFANLLKNEQKYSQFLLS</sequence>